<gene>
    <name evidence="1" type="ORF">CNN82_02665</name>
</gene>
<name>A0AB33E853_9PSED</name>
<proteinExistence type="predicted"/>
<evidence type="ECO:0000313" key="2">
    <source>
        <dbReference type="Proteomes" id="UP000218385"/>
    </source>
</evidence>
<evidence type="ECO:0000313" key="1">
    <source>
        <dbReference type="EMBL" id="ATE75366.1"/>
    </source>
</evidence>
<dbReference type="EMBL" id="CP023466">
    <property type="protein sequence ID" value="ATE75366.1"/>
    <property type="molecule type" value="Genomic_DNA"/>
</dbReference>
<reference evidence="1 2" key="1">
    <citation type="submission" date="2017-09" db="EMBL/GenBank/DDBJ databases">
        <title>Complete Genome sequence of Lysobacter capsici KNU-15.</title>
        <authorList>
            <person name="Kim M.-C."/>
            <person name="Yi H."/>
            <person name="Lee D.-W."/>
            <person name="Shin J.-H."/>
        </authorList>
    </citation>
    <scope>NUCLEOTIDE SEQUENCE [LARGE SCALE GENOMIC DNA]</scope>
    <source>
        <strain evidence="1 2">KNU-15</strain>
    </source>
</reference>
<accession>A0AB33E853</accession>
<organism evidence="1 2">
    <name type="scientific">Pseudomonas frederiksbergensis</name>
    <dbReference type="NCBI Taxonomy" id="104087"/>
    <lineage>
        <taxon>Bacteria</taxon>
        <taxon>Pseudomonadati</taxon>
        <taxon>Pseudomonadota</taxon>
        <taxon>Gammaproteobacteria</taxon>
        <taxon>Pseudomonadales</taxon>
        <taxon>Pseudomonadaceae</taxon>
        <taxon>Pseudomonas</taxon>
    </lineage>
</organism>
<dbReference type="AlphaFoldDB" id="A0AB33E853"/>
<protein>
    <submittedName>
        <fullName evidence="1">Uncharacterized protein</fullName>
    </submittedName>
</protein>
<dbReference type="RefSeq" id="WP_096479445.1">
    <property type="nucleotide sequence ID" value="NZ_CP023466.1"/>
</dbReference>
<sequence length="69" mass="7542">MEKQPIKFANSVIDDMTASQSELAEHISSLTPNDPVIKAGQTVAYDIVQSDTGRNYAINLDVIDNSEMT</sequence>
<dbReference type="Proteomes" id="UP000218385">
    <property type="component" value="Chromosome"/>
</dbReference>